<comment type="caution">
    <text evidence="4">The sequence shown here is derived from an EMBL/GenBank/DDBJ whole genome shotgun (WGS) entry which is preliminary data.</text>
</comment>
<feature type="transmembrane region" description="Helical" evidence="1">
    <location>
        <begin position="277"/>
        <end position="296"/>
    </location>
</feature>
<dbReference type="RefSeq" id="WP_157459484.1">
    <property type="nucleotide sequence ID" value="NZ_WQLB01000014.1"/>
</dbReference>
<evidence type="ECO:0000256" key="1">
    <source>
        <dbReference type="SAM" id="Phobius"/>
    </source>
</evidence>
<evidence type="ECO:0000256" key="2">
    <source>
        <dbReference type="SAM" id="SignalP"/>
    </source>
</evidence>
<dbReference type="Pfam" id="PF00990">
    <property type="entry name" value="GGDEF"/>
    <property type="match status" value="1"/>
</dbReference>
<dbReference type="InterPro" id="IPR011622">
    <property type="entry name" value="7TMR_DISM_rcpt_extracell_dom2"/>
</dbReference>
<name>A0A7C9LNT9_9DEIO</name>
<feature type="transmembrane region" description="Helical" evidence="1">
    <location>
        <begin position="331"/>
        <end position="351"/>
    </location>
</feature>
<evidence type="ECO:0000313" key="4">
    <source>
        <dbReference type="EMBL" id="MVN87436.1"/>
    </source>
</evidence>
<feature type="transmembrane region" description="Helical" evidence="1">
    <location>
        <begin position="363"/>
        <end position="381"/>
    </location>
</feature>
<feature type="transmembrane region" description="Helical" evidence="1">
    <location>
        <begin position="213"/>
        <end position="235"/>
    </location>
</feature>
<organism evidence="4 5">
    <name type="scientific">Deinococcus arboris</name>
    <dbReference type="NCBI Taxonomy" id="2682977"/>
    <lineage>
        <taxon>Bacteria</taxon>
        <taxon>Thermotogati</taxon>
        <taxon>Deinococcota</taxon>
        <taxon>Deinococci</taxon>
        <taxon>Deinococcales</taxon>
        <taxon>Deinococcaceae</taxon>
        <taxon>Deinococcus</taxon>
    </lineage>
</organism>
<dbReference type="EMBL" id="WQLB01000014">
    <property type="protein sequence ID" value="MVN87436.1"/>
    <property type="molecule type" value="Genomic_DNA"/>
</dbReference>
<dbReference type="InterPro" id="IPR050469">
    <property type="entry name" value="Diguanylate_Cyclase"/>
</dbReference>
<dbReference type="Proteomes" id="UP000483286">
    <property type="component" value="Unassembled WGS sequence"/>
</dbReference>
<dbReference type="InterPro" id="IPR011623">
    <property type="entry name" value="7TMR_DISM_rcpt_extracell_dom1"/>
</dbReference>
<dbReference type="SMART" id="SM00267">
    <property type="entry name" value="GGDEF"/>
    <property type="match status" value="1"/>
</dbReference>
<evidence type="ECO:0000313" key="5">
    <source>
        <dbReference type="Proteomes" id="UP000483286"/>
    </source>
</evidence>
<proteinExistence type="predicted"/>
<feature type="signal peptide" evidence="2">
    <location>
        <begin position="1"/>
        <end position="31"/>
    </location>
</feature>
<dbReference type="PANTHER" id="PTHR45138:SF9">
    <property type="entry name" value="DIGUANYLATE CYCLASE DGCM-RELATED"/>
    <property type="match status" value="1"/>
</dbReference>
<dbReference type="InterPro" id="IPR043128">
    <property type="entry name" value="Rev_trsase/Diguanyl_cyclase"/>
</dbReference>
<feature type="transmembrane region" description="Helical" evidence="1">
    <location>
        <begin position="302"/>
        <end position="322"/>
    </location>
</feature>
<keyword evidence="5" id="KW-1185">Reference proteome</keyword>
<feature type="chain" id="PRO_5028957841" evidence="2">
    <location>
        <begin position="32"/>
        <end position="553"/>
    </location>
</feature>
<dbReference type="PANTHER" id="PTHR45138">
    <property type="entry name" value="REGULATORY COMPONENTS OF SENSORY TRANSDUCTION SYSTEM"/>
    <property type="match status" value="1"/>
</dbReference>
<dbReference type="PROSITE" id="PS50887">
    <property type="entry name" value="GGDEF"/>
    <property type="match status" value="1"/>
</dbReference>
<dbReference type="CDD" id="cd01949">
    <property type="entry name" value="GGDEF"/>
    <property type="match status" value="1"/>
</dbReference>
<accession>A0A7C9LNT9</accession>
<keyword evidence="2" id="KW-0732">Signal</keyword>
<keyword evidence="1" id="KW-0812">Transmembrane</keyword>
<dbReference type="Pfam" id="PF07695">
    <property type="entry name" value="7TMR-DISM_7TM"/>
    <property type="match status" value="1"/>
</dbReference>
<dbReference type="NCBIfam" id="TIGR00254">
    <property type="entry name" value="GGDEF"/>
    <property type="match status" value="1"/>
</dbReference>
<sequence length="553" mass="61508">MNHPTLNRLVWPLAALLLALWGLLTGAGVHAQTPETGLTETGLTVRSGLYHAADQAFPASGPEVSGWAATLTATPRVRFTGDESWLVMELTNRSANADWVFSPHGSLIERVDARLYREGQPPQPFQTGYQADHAYMLHYGVDITVPPGERAWLVARLSSPFYASQPEFSVPSRADYRRTVSFENFLILMALGALVTLSFYNLFIYAGTHNRSFLFYAAYMLTYCAGWAFTFHLPADVFGLRNLRLHYLWFFLLPVLNTLFYLHFLQLESRVPLLARLSRWVVWLALALLPTSFFLLAYAHVLATAVISLWLVLALVSGVVSWRQGFAPARFFVLGLLALLIPAAVILPGNVGLSPDVPFNSELFTLLGGTLDGLLLAFALADMIRLLSRQNQASIVQLQRALHLARTDNLTGLHNRYAFEQVFNAEDSARLLIVMDLDGLKGVNDQQGHTSGDELLRTFSKHLRDLEREGVTAYRLGGDEFALLAPLETEAELTGRLQDIERAMQTNHPSSGVSFGVAHTSAAPKVSTFDEADQRMYHHKQAKKRNVRASLLT</sequence>
<reference evidence="4 5" key="1">
    <citation type="submission" date="2019-12" db="EMBL/GenBank/DDBJ databases">
        <title>Deinococcus sp. HMF7620 Genome sequencing and assembly.</title>
        <authorList>
            <person name="Kang H."/>
            <person name="Kim H."/>
            <person name="Joh K."/>
        </authorList>
    </citation>
    <scope>NUCLEOTIDE SEQUENCE [LARGE SCALE GENOMIC DNA]</scope>
    <source>
        <strain evidence="4 5">HMF7620</strain>
    </source>
</reference>
<protein>
    <submittedName>
        <fullName evidence="4">Diguanylate cyclase</fullName>
    </submittedName>
</protein>
<dbReference type="GO" id="GO:0052621">
    <property type="term" value="F:diguanylate cyclase activity"/>
    <property type="evidence" value="ECO:0007669"/>
    <property type="project" value="TreeGrafter"/>
</dbReference>
<keyword evidence="1" id="KW-1133">Transmembrane helix</keyword>
<dbReference type="InterPro" id="IPR029787">
    <property type="entry name" value="Nucleotide_cyclase"/>
</dbReference>
<feature type="domain" description="GGDEF" evidence="3">
    <location>
        <begin position="428"/>
        <end position="553"/>
    </location>
</feature>
<dbReference type="Pfam" id="PF07696">
    <property type="entry name" value="7TMR-DISMED2"/>
    <property type="match status" value="1"/>
</dbReference>
<dbReference type="InterPro" id="IPR000160">
    <property type="entry name" value="GGDEF_dom"/>
</dbReference>
<dbReference type="Gene3D" id="3.30.70.270">
    <property type="match status" value="1"/>
</dbReference>
<feature type="transmembrane region" description="Helical" evidence="1">
    <location>
        <begin position="247"/>
        <end position="265"/>
    </location>
</feature>
<gene>
    <name evidence="4" type="ORF">GO986_11720</name>
</gene>
<feature type="transmembrane region" description="Helical" evidence="1">
    <location>
        <begin position="185"/>
        <end position="206"/>
    </location>
</feature>
<dbReference type="SUPFAM" id="SSF55073">
    <property type="entry name" value="Nucleotide cyclase"/>
    <property type="match status" value="1"/>
</dbReference>
<evidence type="ECO:0000259" key="3">
    <source>
        <dbReference type="PROSITE" id="PS50887"/>
    </source>
</evidence>
<dbReference type="AlphaFoldDB" id="A0A7C9LNT9"/>
<keyword evidence="1" id="KW-0472">Membrane</keyword>